<dbReference type="UniPathway" id="UPA00262">
    <property type="reaction ID" value="UER00222"/>
</dbReference>
<dbReference type="NCBIfam" id="TIGR01470">
    <property type="entry name" value="cysG_Nterm"/>
    <property type="match status" value="1"/>
</dbReference>
<dbReference type="Proteomes" id="UP000587586">
    <property type="component" value="Unassembled WGS sequence"/>
</dbReference>
<evidence type="ECO:0000313" key="7">
    <source>
        <dbReference type="EMBL" id="GFO68837.1"/>
    </source>
</evidence>
<dbReference type="GO" id="GO:0043115">
    <property type="term" value="F:precorrin-2 dehydrogenase activity"/>
    <property type="evidence" value="ECO:0007669"/>
    <property type="project" value="UniProtKB-EC"/>
</dbReference>
<dbReference type="SUPFAM" id="SSF51735">
    <property type="entry name" value="NAD(P)-binding Rossmann-fold domains"/>
    <property type="match status" value="1"/>
</dbReference>
<dbReference type="GO" id="GO:0004325">
    <property type="term" value="F:ferrochelatase activity"/>
    <property type="evidence" value="ECO:0007669"/>
    <property type="project" value="InterPro"/>
</dbReference>
<gene>
    <name evidence="7" type="primary">cysG</name>
    <name evidence="7" type="ORF">GMLC_24160</name>
</gene>
<evidence type="ECO:0000256" key="2">
    <source>
        <dbReference type="ARBA" id="ARBA00012400"/>
    </source>
</evidence>
<dbReference type="EMBL" id="BLXZ01000004">
    <property type="protein sequence ID" value="GFO68837.1"/>
    <property type="molecule type" value="Genomic_DNA"/>
</dbReference>
<dbReference type="InterPro" id="IPR036291">
    <property type="entry name" value="NAD(P)-bd_dom_sf"/>
</dbReference>
<keyword evidence="8" id="KW-1185">Reference proteome</keyword>
<evidence type="ECO:0000256" key="4">
    <source>
        <dbReference type="ARBA" id="ARBA00023027"/>
    </source>
</evidence>
<evidence type="ECO:0000256" key="5">
    <source>
        <dbReference type="ARBA" id="ARBA00023244"/>
    </source>
</evidence>
<dbReference type="Gene3D" id="3.40.50.720">
    <property type="entry name" value="NAD(P)-binding Rossmann-like Domain"/>
    <property type="match status" value="1"/>
</dbReference>
<evidence type="ECO:0000256" key="6">
    <source>
        <dbReference type="ARBA" id="ARBA00047561"/>
    </source>
</evidence>
<proteinExistence type="predicted"/>
<dbReference type="GO" id="GO:0019354">
    <property type="term" value="P:siroheme biosynthetic process"/>
    <property type="evidence" value="ECO:0007669"/>
    <property type="project" value="UniProtKB-UniPathway"/>
</dbReference>
<dbReference type="PANTHER" id="PTHR35330:SF1">
    <property type="entry name" value="SIROHEME BIOSYNTHESIS PROTEIN MET8"/>
    <property type="match status" value="1"/>
</dbReference>
<dbReference type="InterPro" id="IPR028161">
    <property type="entry name" value="Met8-like"/>
</dbReference>
<evidence type="ECO:0000313" key="8">
    <source>
        <dbReference type="Proteomes" id="UP000587586"/>
    </source>
</evidence>
<keyword evidence="4" id="KW-0520">NAD</keyword>
<keyword evidence="3" id="KW-0560">Oxidoreductase</keyword>
<dbReference type="InterPro" id="IPR042518">
    <property type="entry name" value="SirC_C"/>
</dbReference>
<dbReference type="RefSeq" id="WP_183361383.1">
    <property type="nucleotide sequence ID" value="NZ_BLXZ01000004.1"/>
</dbReference>
<dbReference type="InterPro" id="IPR006367">
    <property type="entry name" value="Sirohaem_synthase_N"/>
</dbReference>
<comment type="caution">
    <text evidence="7">The sequence shown here is derived from an EMBL/GenBank/DDBJ whole genome shotgun (WGS) entry which is preliminary data.</text>
</comment>
<dbReference type="EC" id="1.3.1.76" evidence="2"/>
<accession>A0A6V8NAK2</accession>
<comment type="pathway">
    <text evidence="1">Porphyrin-containing compound metabolism; siroheme biosynthesis; sirohydrochlorin from precorrin-2: step 1/1.</text>
</comment>
<reference evidence="8" key="1">
    <citation type="submission" date="2020-06" db="EMBL/GenBank/DDBJ databases">
        <title>Draft genomic sequecing of Geomonas sp. Red745.</title>
        <authorList>
            <person name="Itoh H."/>
            <person name="Xu Z.X."/>
            <person name="Ushijima N."/>
            <person name="Masuda Y."/>
            <person name="Shiratori Y."/>
            <person name="Senoo K."/>
        </authorList>
    </citation>
    <scope>NUCLEOTIDE SEQUENCE [LARGE SCALE GENOMIC DNA]</scope>
    <source>
        <strain evidence="8">Red745</strain>
    </source>
</reference>
<keyword evidence="5" id="KW-0627">Porphyrin biosynthesis</keyword>
<dbReference type="Pfam" id="PF13241">
    <property type="entry name" value="NAD_binding_7"/>
    <property type="match status" value="1"/>
</dbReference>
<comment type="catalytic activity">
    <reaction evidence="6">
        <text>precorrin-2 + NAD(+) = sirohydrochlorin + NADH + 2 H(+)</text>
        <dbReference type="Rhea" id="RHEA:15613"/>
        <dbReference type="ChEBI" id="CHEBI:15378"/>
        <dbReference type="ChEBI" id="CHEBI:57540"/>
        <dbReference type="ChEBI" id="CHEBI:57945"/>
        <dbReference type="ChEBI" id="CHEBI:58351"/>
        <dbReference type="ChEBI" id="CHEBI:58827"/>
        <dbReference type="EC" id="1.3.1.76"/>
    </reaction>
</comment>
<dbReference type="PANTHER" id="PTHR35330">
    <property type="entry name" value="SIROHEME BIOSYNTHESIS PROTEIN MET8"/>
    <property type="match status" value="1"/>
</dbReference>
<evidence type="ECO:0000256" key="1">
    <source>
        <dbReference type="ARBA" id="ARBA00005010"/>
    </source>
</evidence>
<organism evidence="7 8">
    <name type="scientific">Geomonas limicola</name>
    <dbReference type="NCBI Taxonomy" id="2740186"/>
    <lineage>
        <taxon>Bacteria</taxon>
        <taxon>Pseudomonadati</taxon>
        <taxon>Thermodesulfobacteriota</taxon>
        <taxon>Desulfuromonadia</taxon>
        <taxon>Geobacterales</taxon>
        <taxon>Geobacteraceae</taxon>
        <taxon>Geomonas</taxon>
    </lineage>
</organism>
<sequence length="224" mass="23624">MRYYPINLDVKDRVVVIIGGGAVAARKAVRLLAAGAKVTVVAPGLAPRLAELAAQGSLVHLPRSYQPGDLAGALLAFAATDAPEVNRAVAEEARARGVLVDLVADPRSGDFTTPAVLSRGELLITASTSGASPGLSRRIIEELEPLFDDEYAKSVMLLGRAREKLLTEKGGTAYNERVFAVLEALDLHQLVKNGQLEVLDQILLKLSESGAEPGPEGAIKKDPS</sequence>
<dbReference type="Gene3D" id="1.10.8.610">
    <property type="entry name" value="SirC, precorrin-2 dehydrogenase, C-terminal helical domain-like"/>
    <property type="match status" value="1"/>
</dbReference>
<dbReference type="SUPFAM" id="SSF75615">
    <property type="entry name" value="Siroheme synthase middle domains-like"/>
    <property type="match status" value="1"/>
</dbReference>
<protein>
    <recommendedName>
        <fullName evidence="2">precorrin-2 dehydrogenase</fullName>
        <ecNumber evidence="2">1.3.1.76</ecNumber>
    </recommendedName>
</protein>
<evidence type="ECO:0000256" key="3">
    <source>
        <dbReference type="ARBA" id="ARBA00023002"/>
    </source>
</evidence>
<name>A0A6V8NAK2_9BACT</name>
<dbReference type="AlphaFoldDB" id="A0A6V8NAK2"/>